<evidence type="ECO:0000313" key="2">
    <source>
        <dbReference type="Proteomes" id="UP000474757"/>
    </source>
</evidence>
<gene>
    <name evidence="1" type="ORF">GZA08_08890</name>
</gene>
<keyword evidence="2" id="KW-1185">Reference proteome</keyword>
<reference evidence="1 2" key="1">
    <citation type="submission" date="2020-02" db="EMBL/GenBank/DDBJ databases">
        <title>Pseudoroseicyclus tamarix, sp. nov., isolated from offshore sediment of a Tamarix chinensis forest.</title>
        <authorList>
            <person name="Gai Y."/>
        </authorList>
    </citation>
    <scope>NUCLEOTIDE SEQUENCE [LARGE SCALE GENOMIC DNA]</scope>
    <source>
        <strain evidence="1 2">CLL3-39</strain>
    </source>
</reference>
<name>A0A6B2JI97_9RHOB</name>
<accession>A0A6B2JI97</accession>
<dbReference type="EMBL" id="JAAGAB010000002">
    <property type="protein sequence ID" value="NDV01083.1"/>
    <property type="molecule type" value="Genomic_DNA"/>
</dbReference>
<dbReference type="Proteomes" id="UP000474757">
    <property type="component" value="Unassembled WGS sequence"/>
</dbReference>
<comment type="caution">
    <text evidence="1">The sequence shown here is derived from an EMBL/GenBank/DDBJ whole genome shotgun (WGS) entry which is preliminary data.</text>
</comment>
<dbReference type="RefSeq" id="WP_163892357.1">
    <property type="nucleotide sequence ID" value="NZ_JAAFYS010000002.1"/>
</dbReference>
<protein>
    <submittedName>
        <fullName evidence="1">Uncharacterized protein</fullName>
    </submittedName>
</protein>
<evidence type="ECO:0000313" key="1">
    <source>
        <dbReference type="EMBL" id="NDV01083.1"/>
    </source>
</evidence>
<organism evidence="1 2">
    <name type="scientific">Pseudoroseicyclus tamaricis</name>
    <dbReference type="NCBI Taxonomy" id="2705421"/>
    <lineage>
        <taxon>Bacteria</taxon>
        <taxon>Pseudomonadati</taxon>
        <taxon>Pseudomonadota</taxon>
        <taxon>Alphaproteobacteria</taxon>
        <taxon>Rhodobacterales</taxon>
        <taxon>Paracoccaceae</taxon>
        <taxon>Pseudoroseicyclus</taxon>
    </lineage>
</organism>
<proteinExistence type="predicted"/>
<dbReference type="AlphaFoldDB" id="A0A6B2JI97"/>
<sequence>MKTDSKSVAIQKAEGMWAGYLKAWEGKLAGRDGDAEALFRAARDLAQTGESES</sequence>